<protein>
    <submittedName>
        <fullName evidence="6">Zn-dependent hydrolase</fullName>
    </submittedName>
</protein>
<dbReference type="GO" id="GO:0016813">
    <property type="term" value="F:hydrolase activity, acting on carbon-nitrogen (but not peptide) bonds, in linear amidines"/>
    <property type="evidence" value="ECO:0007669"/>
    <property type="project" value="InterPro"/>
</dbReference>
<dbReference type="InterPro" id="IPR010158">
    <property type="entry name" value="Amidase_Cbmase"/>
</dbReference>
<dbReference type="Gene3D" id="3.40.630.10">
    <property type="entry name" value="Zn peptidases"/>
    <property type="match status" value="1"/>
</dbReference>
<dbReference type="SUPFAM" id="SSF55031">
    <property type="entry name" value="Bacterial exopeptidase dimerisation domain"/>
    <property type="match status" value="1"/>
</dbReference>
<comment type="similarity">
    <text evidence="1">Belongs to the peptidase M20 family.</text>
</comment>
<evidence type="ECO:0000313" key="6">
    <source>
        <dbReference type="EMBL" id="KZD12039.1"/>
    </source>
</evidence>
<feature type="domain" description="Peptidase M20 dimerisation" evidence="5">
    <location>
        <begin position="226"/>
        <end position="324"/>
    </location>
</feature>
<feature type="binding site" evidence="4">
    <location>
        <position position="231"/>
    </location>
    <ligand>
        <name>allantoate</name>
        <dbReference type="ChEBI" id="CHEBI:17536"/>
    </ligand>
</feature>
<dbReference type="PANTHER" id="PTHR32494">
    <property type="entry name" value="ALLANTOATE DEIMINASE-RELATED"/>
    <property type="match status" value="1"/>
</dbReference>
<dbReference type="NCBIfam" id="NF006771">
    <property type="entry name" value="PRK09290.1-5"/>
    <property type="match status" value="1"/>
</dbReference>
<keyword evidence="2 6" id="KW-0378">Hydrolase</keyword>
<proteinExistence type="inferred from homology"/>
<dbReference type="PANTHER" id="PTHR32494:SF5">
    <property type="entry name" value="ALLANTOATE AMIDOHYDROLASE"/>
    <property type="match status" value="1"/>
</dbReference>
<name>A0A154WEW7_9PROT</name>
<feature type="binding site" evidence="4">
    <location>
        <position position="291"/>
    </location>
    <ligand>
        <name>allantoate</name>
        <dbReference type="ChEBI" id="CHEBI:17536"/>
    </ligand>
</feature>
<dbReference type="RefSeq" id="WP_067553264.1">
    <property type="nucleotide sequence ID" value="NZ_LPXN01000059.1"/>
</dbReference>
<gene>
    <name evidence="6" type="ORF">AUP43_17540</name>
</gene>
<evidence type="ECO:0000256" key="2">
    <source>
        <dbReference type="ARBA" id="ARBA00022801"/>
    </source>
</evidence>
<dbReference type="InterPro" id="IPR002933">
    <property type="entry name" value="Peptidase_M20"/>
</dbReference>
<dbReference type="Proteomes" id="UP000076400">
    <property type="component" value="Unassembled WGS sequence"/>
</dbReference>
<feature type="binding site" evidence="4">
    <location>
        <position position="304"/>
    </location>
    <ligand>
        <name>allantoate</name>
        <dbReference type="ChEBI" id="CHEBI:17536"/>
    </ligand>
</feature>
<feature type="binding site" evidence="3">
    <location>
        <position position="107"/>
    </location>
    <ligand>
        <name>Zn(2+)</name>
        <dbReference type="ChEBI" id="CHEBI:29105"/>
        <label>2</label>
    </ligand>
</feature>
<evidence type="ECO:0000256" key="4">
    <source>
        <dbReference type="PIRSR" id="PIRSR001235-2"/>
    </source>
</evidence>
<feature type="binding site" evidence="3">
    <location>
        <position position="206"/>
    </location>
    <ligand>
        <name>Zn(2+)</name>
        <dbReference type="ChEBI" id="CHEBI:29105"/>
        <label>1</label>
    </ligand>
</feature>
<dbReference type="Pfam" id="PF07687">
    <property type="entry name" value="M20_dimer"/>
    <property type="match status" value="1"/>
</dbReference>
<dbReference type="CDD" id="cd03884">
    <property type="entry name" value="M20_bAS"/>
    <property type="match status" value="1"/>
</dbReference>
<reference evidence="6 7" key="1">
    <citation type="submission" date="2015-12" db="EMBL/GenBank/DDBJ databases">
        <title>Genome sequence of Oceanibaculum pacificum MCCC 1A02656.</title>
        <authorList>
            <person name="Lu L."/>
            <person name="Lai Q."/>
            <person name="Shao Z."/>
            <person name="Qian P."/>
        </authorList>
    </citation>
    <scope>NUCLEOTIDE SEQUENCE [LARGE SCALE GENOMIC DNA]</scope>
    <source>
        <strain evidence="6 7">MCCC 1A02656</strain>
    </source>
</reference>
<evidence type="ECO:0000256" key="1">
    <source>
        <dbReference type="ARBA" id="ARBA00006153"/>
    </source>
</evidence>
<dbReference type="GO" id="GO:0046872">
    <property type="term" value="F:metal ion binding"/>
    <property type="evidence" value="ECO:0007669"/>
    <property type="project" value="UniProtKB-KW"/>
</dbReference>
<dbReference type="InterPro" id="IPR036264">
    <property type="entry name" value="Bact_exopeptidase_dim_dom"/>
</dbReference>
<feature type="binding site" evidence="3">
    <location>
        <position position="396"/>
    </location>
    <ligand>
        <name>Zn(2+)</name>
        <dbReference type="ChEBI" id="CHEBI:29105"/>
        <label>2</label>
    </ligand>
</feature>
<organism evidence="6 7">
    <name type="scientific">Oceanibaculum pacificum</name>
    <dbReference type="NCBI Taxonomy" id="580166"/>
    <lineage>
        <taxon>Bacteria</taxon>
        <taxon>Pseudomonadati</taxon>
        <taxon>Pseudomonadota</taxon>
        <taxon>Alphaproteobacteria</taxon>
        <taxon>Rhodospirillales</taxon>
        <taxon>Oceanibaculaceae</taxon>
        <taxon>Oceanibaculum</taxon>
    </lineage>
</organism>
<dbReference type="EMBL" id="LPXN01000059">
    <property type="protein sequence ID" value="KZD12039.1"/>
    <property type="molecule type" value="Genomic_DNA"/>
</dbReference>
<evidence type="ECO:0000256" key="3">
    <source>
        <dbReference type="PIRSR" id="PIRSR001235-1"/>
    </source>
</evidence>
<evidence type="ECO:0000259" key="5">
    <source>
        <dbReference type="Pfam" id="PF07687"/>
    </source>
</evidence>
<dbReference type="STRING" id="580166.AUP43_17540"/>
<feature type="binding site" evidence="3">
    <location>
        <position position="107"/>
    </location>
    <ligand>
        <name>Zn(2+)</name>
        <dbReference type="ChEBI" id="CHEBI:29105"/>
        <label>1</label>
    </ligand>
</feature>
<feature type="binding site" evidence="3">
    <location>
        <position position="142"/>
    </location>
    <ligand>
        <name>Zn(2+)</name>
        <dbReference type="ChEBI" id="CHEBI:29105"/>
        <label>2</label>
    </ligand>
</feature>
<comment type="cofactor">
    <cofactor evidence="3">
        <name>Zn(2+)</name>
        <dbReference type="ChEBI" id="CHEBI:29105"/>
    </cofactor>
    <text evidence="3">Binds 2 Zn(2+) ions per subunit.</text>
</comment>
<dbReference type="NCBIfam" id="TIGR01879">
    <property type="entry name" value="hydantase"/>
    <property type="match status" value="1"/>
</dbReference>
<dbReference type="OrthoDB" id="9808195at2"/>
<dbReference type="AlphaFoldDB" id="A0A154WEW7"/>
<dbReference type="Gene3D" id="3.30.70.360">
    <property type="match status" value="1"/>
</dbReference>
<accession>A0A154WEW7</accession>
<dbReference type="InterPro" id="IPR011650">
    <property type="entry name" value="Peptidase_M20_dimer"/>
</dbReference>
<sequence>MTDAASQPTARPNLVGTLIDEDRLWQRHEALGAIGGTPKGGVNRQALTAEEAVARKLIAGWAKELGFGIATDPIGNMFIRREGTDPTATPVVSGSHIDTQPTGGKYDGAYGVLAAFEVLESLERAGVKTRRPLEAAIWMNEEGSRFQPGCVGSGVFVGKKELEPMLDMQDRAGISVREALVPVLEATPEATQRPLNTPIHAYLEAHIEQGPRLEAEGLQIGIVTSIQGMRRFEIDIEGEEAHAGTTPRKSRKDALSAAVRIIAALEELMHDPDDVVRFTVGRLEVSPGSPNVVPGHVHFSIDFRHPDTKVLKERGDAVERIAVEKGAPCPVTVKGFGTNPPVHFPTDIVDTVRRGAARLELPSMDMPSGAGHDAGLISAVAPVGMVFVPCVKGISHNELERASAADLAAGTRVLAEAMVELANS</sequence>
<feature type="binding site" evidence="3">
    <location>
        <position position="96"/>
    </location>
    <ligand>
        <name>Zn(2+)</name>
        <dbReference type="ChEBI" id="CHEBI:29105"/>
        <label>1</label>
    </ligand>
</feature>
<keyword evidence="7" id="KW-1185">Reference proteome</keyword>
<comment type="caution">
    <text evidence="6">The sequence shown here is derived from an EMBL/GenBank/DDBJ whole genome shotgun (WGS) entry which is preliminary data.</text>
</comment>
<dbReference type="Pfam" id="PF01546">
    <property type="entry name" value="Peptidase_M20"/>
    <property type="match status" value="1"/>
</dbReference>
<keyword evidence="3" id="KW-0479">Metal-binding</keyword>
<dbReference type="PIRSF" id="PIRSF001235">
    <property type="entry name" value="Amidase_carbamoylase"/>
    <property type="match status" value="1"/>
</dbReference>
<dbReference type="SUPFAM" id="SSF53187">
    <property type="entry name" value="Zn-dependent exopeptidases"/>
    <property type="match status" value="1"/>
</dbReference>
<keyword evidence="3" id="KW-0862">Zinc</keyword>
<evidence type="ECO:0000313" key="7">
    <source>
        <dbReference type="Proteomes" id="UP000076400"/>
    </source>
</evidence>